<dbReference type="GO" id="GO:0000932">
    <property type="term" value="C:P-body"/>
    <property type="evidence" value="ECO:0007669"/>
    <property type="project" value="TreeGrafter"/>
</dbReference>
<dbReference type="Gene3D" id="3.40.1210.10">
    <property type="entry name" value="Survival protein SurE-like phosphatase/nucleotidase"/>
    <property type="match status" value="1"/>
</dbReference>
<evidence type="ECO:0000313" key="3">
    <source>
        <dbReference type="EMBL" id="KZZ91441.1"/>
    </source>
</evidence>
<dbReference type="PANTHER" id="PTHR47551">
    <property type="entry name" value="TUBULIN--TYROSINE LIGASE PBY1-RELATED"/>
    <property type="match status" value="1"/>
</dbReference>
<gene>
    <name evidence="3" type="ORF">AAL_06677</name>
</gene>
<keyword evidence="4" id="KW-1185">Reference proteome</keyword>
<dbReference type="GO" id="GO:0016874">
    <property type="term" value="F:ligase activity"/>
    <property type="evidence" value="ECO:0007669"/>
    <property type="project" value="UniProtKB-KW"/>
</dbReference>
<dbReference type="Gene3D" id="3.30.470.20">
    <property type="entry name" value="ATP-grasp fold, B domain"/>
    <property type="match status" value="1"/>
</dbReference>
<dbReference type="GO" id="GO:0016787">
    <property type="term" value="F:hydrolase activity"/>
    <property type="evidence" value="ECO:0007669"/>
    <property type="project" value="InterPro"/>
</dbReference>
<keyword evidence="3" id="KW-0436">Ligase</keyword>
<evidence type="ECO:0000313" key="4">
    <source>
        <dbReference type="Proteomes" id="UP000078544"/>
    </source>
</evidence>
<feature type="region of interest" description="Disordered" evidence="1">
    <location>
        <begin position="236"/>
        <end position="283"/>
    </location>
</feature>
<feature type="compositionally biased region" description="Acidic residues" evidence="1">
    <location>
        <begin position="569"/>
        <end position="582"/>
    </location>
</feature>
<feature type="domain" description="Survival protein SurE-like phosphatase/nucleotidase" evidence="2">
    <location>
        <begin position="3"/>
        <end position="226"/>
    </location>
</feature>
<dbReference type="PANTHER" id="PTHR47551:SF1">
    <property type="entry name" value="TUBULIN--TYROSINE LIGASE PBY1-RELATED"/>
    <property type="match status" value="1"/>
</dbReference>
<dbReference type="PROSITE" id="PS51221">
    <property type="entry name" value="TTL"/>
    <property type="match status" value="1"/>
</dbReference>
<organism evidence="3 4">
    <name type="scientific">Moelleriella libera RCEF 2490</name>
    <dbReference type="NCBI Taxonomy" id="1081109"/>
    <lineage>
        <taxon>Eukaryota</taxon>
        <taxon>Fungi</taxon>
        <taxon>Dikarya</taxon>
        <taxon>Ascomycota</taxon>
        <taxon>Pezizomycotina</taxon>
        <taxon>Sordariomycetes</taxon>
        <taxon>Hypocreomycetidae</taxon>
        <taxon>Hypocreales</taxon>
        <taxon>Clavicipitaceae</taxon>
        <taxon>Moelleriella</taxon>
    </lineage>
</organism>
<sequence length="810" mass="90295">MHILVTNDDGPPSVQSSPYIRPFVKQLQDAGHTVSVCLPNTQRSWIGKAHMIGQTLRPTYYTPSATVHGEEAQGTTHSRPQALSSAEEDEEWVLVDGTPASCVQIGLYHFFQDRGPIELVVSGPNYGRNTTSVFALSSGTLGAALEAAVCKKRSIALSFAFFSRNHDRDIIDAACRHSVKVIEALARQWPSDGSADLYSVNVPLVEGVADREHKTLWADMLQNYWQEGNSCFEEIEDSADDPTEEEARIRAEEASSGDLDAVSDKNNSSNKAGNGGGDMGTSKTRFKHKHFKWAPRLTDVYHSVDLAGPSMDGRIVRDGHTCVTPMKANFAVSRTVRAGTEFQLKEEEEGRGRRENSAEKENLQVQAIIAYEDPYVQPLIISALKAVFPQDELVQLVTSTLMPGSSSDSFSIASLLESSERSTSGRTLQIMPYECIDFEFAASHAKSCLINSYMFRKALIRKHFLSATVDHWVAKKPDTPLKRHVKRSEAFEVDYAEFLDDALVEAFDLRESMERNAAAAAINGHDKSQREWWILKPGMSDRGQGIRLFSTMEELQAIFDGWEAAAPCSEEDSDVDDDDDGDGGGREAQSGGDKDGDYITTSHLRHFVAQPYIHPPLLLSSDQRKFHIRTYVLCAGSLSVYVYRHMLALFAAKPYTAPWDGPEDTESFLTNTCLQDSPNETSVRRFWDLPLPSEQLESIFDHICVVTGEIFEAAAVAMPLHFQTLPNAFEVFGLDFMVDEQRQTWLLEVNAFPDFRQTGLDLEDIVEGFWRGVMRKGVATFFKLPVGEQEQEENGDKDMVAVRNIDLGRR</sequence>
<comment type="caution">
    <text evidence="3">The sequence shown here is derived from an EMBL/GenBank/DDBJ whole genome shotgun (WGS) entry which is preliminary data.</text>
</comment>
<reference evidence="3 4" key="1">
    <citation type="journal article" date="2016" name="Genome Biol. Evol.">
        <title>Divergent and convergent evolution of fungal pathogenicity.</title>
        <authorList>
            <person name="Shang Y."/>
            <person name="Xiao G."/>
            <person name="Zheng P."/>
            <person name="Cen K."/>
            <person name="Zhan S."/>
            <person name="Wang C."/>
        </authorList>
    </citation>
    <scope>NUCLEOTIDE SEQUENCE [LARGE SCALE GENOMIC DNA]</scope>
    <source>
        <strain evidence="3 4">RCEF 2490</strain>
    </source>
</reference>
<dbReference type="Pfam" id="PF03133">
    <property type="entry name" value="TTL"/>
    <property type="match status" value="1"/>
</dbReference>
<dbReference type="NCBIfam" id="TIGR00087">
    <property type="entry name" value="surE"/>
    <property type="match status" value="1"/>
</dbReference>
<proteinExistence type="predicted"/>
<dbReference type="AlphaFoldDB" id="A0A167YJU7"/>
<dbReference type="Pfam" id="PF01975">
    <property type="entry name" value="SurE"/>
    <property type="match status" value="1"/>
</dbReference>
<name>A0A167YJU7_9HYPO</name>
<dbReference type="InterPro" id="IPR036523">
    <property type="entry name" value="SurE-like_sf"/>
</dbReference>
<dbReference type="InterPro" id="IPR027746">
    <property type="entry name" value="TTL"/>
</dbReference>
<dbReference type="InterPro" id="IPR002828">
    <property type="entry name" value="SurE-like_Pase/nucleotidase"/>
</dbReference>
<dbReference type="STRING" id="1081109.A0A167YJU7"/>
<protein>
    <submittedName>
        <fullName evidence="3">Tubulin-tyrosine ligase</fullName>
    </submittedName>
</protein>
<accession>A0A167YJU7</accession>
<dbReference type="InterPro" id="IPR004344">
    <property type="entry name" value="TTL/TTLL_fam"/>
</dbReference>
<evidence type="ECO:0000259" key="2">
    <source>
        <dbReference type="Pfam" id="PF01975"/>
    </source>
</evidence>
<dbReference type="OrthoDB" id="202825at2759"/>
<dbReference type="SUPFAM" id="SSF64167">
    <property type="entry name" value="SurE-like"/>
    <property type="match status" value="1"/>
</dbReference>
<dbReference type="SUPFAM" id="SSF56059">
    <property type="entry name" value="Glutathione synthetase ATP-binding domain-like"/>
    <property type="match status" value="1"/>
</dbReference>
<feature type="region of interest" description="Disordered" evidence="1">
    <location>
        <begin position="568"/>
        <end position="596"/>
    </location>
</feature>
<dbReference type="EMBL" id="AZGY01000018">
    <property type="protein sequence ID" value="KZZ91441.1"/>
    <property type="molecule type" value="Genomic_DNA"/>
</dbReference>
<dbReference type="Proteomes" id="UP000078544">
    <property type="component" value="Unassembled WGS sequence"/>
</dbReference>
<evidence type="ECO:0000256" key="1">
    <source>
        <dbReference type="SAM" id="MobiDB-lite"/>
    </source>
</evidence>